<dbReference type="Proteomes" id="UP000295765">
    <property type="component" value="Unassembled WGS sequence"/>
</dbReference>
<protein>
    <submittedName>
        <fullName evidence="4">Putative aconitase subunit 1</fullName>
    </submittedName>
</protein>
<accession>A0A4R2LBQ5</accession>
<dbReference type="InterPro" id="IPR007506">
    <property type="entry name" value="PMDh-L-like_dom"/>
</dbReference>
<dbReference type="Pfam" id="PF04412">
    <property type="entry name" value="AcnX"/>
    <property type="match status" value="1"/>
</dbReference>
<dbReference type="Gene3D" id="3.30.499.10">
    <property type="entry name" value="Aconitase, domain 3"/>
    <property type="match status" value="1"/>
</dbReference>
<comment type="caution">
    <text evidence="4">The sequence shown here is derived from an EMBL/GenBank/DDBJ whole genome shotgun (WGS) entry which is preliminary data.</text>
</comment>
<dbReference type="RefSeq" id="WP_132540915.1">
    <property type="nucleotide sequence ID" value="NZ_SLWY01000007.1"/>
</dbReference>
<keyword evidence="2" id="KW-0456">Lyase</keyword>
<name>A0A4R2LBQ5_9GAMM</name>
<evidence type="ECO:0000256" key="2">
    <source>
        <dbReference type="ARBA" id="ARBA00023239"/>
    </source>
</evidence>
<dbReference type="PANTHER" id="PTHR36577">
    <property type="entry name" value="DUF521 DOMAIN PROTEIN (AFU_ORTHOLOGUE AFUA_6G00490)"/>
    <property type="match status" value="1"/>
</dbReference>
<feature type="domain" description="Phosphomevalonate dehydratase large subunit-like" evidence="3">
    <location>
        <begin position="5"/>
        <end position="405"/>
    </location>
</feature>
<dbReference type="InterPro" id="IPR015931">
    <property type="entry name" value="Acnase/IPM_dHydase_lsu_aba_1/3"/>
</dbReference>
<sequence>MSALALDARDRALLAGEGGAGAQFAMRIVVRMAGVLGAARLLDIASAHIDSALYIGPATLAFAERLVELGARVAVPATLNVGGVDEQHWRAWAVPPAHAAAARRQMDAYRALGCTPTWTCAPYHEGHRPAFGAQVAAGESNVIVFFNSVLGARTERYPDLLDICCAITGRAPAFGLHLTAARAGRVLVRLDGVEPAVQAADDFWPVLGFWLGRAVDAAVPVLDGLAVRPDEEALKALGAAAAASGAVGLFHVVGVTPEAPTRDAALQGRAPARVLAPDTAELAAARAELGAAEGAPLDLVVLGSPHLSFAAFARLAALLDGRRRAVGTRLLVTTSRVVRELAAAAGHLAALEAFGGEVVVDTCILTSPMLPPEVKTLMSDSAKYAYYAPGLLGTRVAFGGLADCVASAVAGRVVRGADAWRR</sequence>
<dbReference type="OrthoDB" id="1550274at2"/>
<gene>
    <name evidence="4" type="ORF">EV699_107128</name>
</gene>
<reference evidence="4 5" key="1">
    <citation type="submission" date="2019-03" db="EMBL/GenBank/DDBJ databases">
        <title>Genomic Encyclopedia of Type Strains, Phase IV (KMG-IV): sequencing the most valuable type-strain genomes for metagenomic binning, comparative biology and taxonomic classification.</title>
        <authorList>
            <person name="Goeker M."/>
        </authorList>
    </citation>
    <scope>NUCLEOTIDE SEQUENCE [LARGE SCALE GENOMIC DNA]</scope>
    <source>
        <strain evidence="4 5">DSM 25287</strain>
    </source>
</reference>
<evidence type="ECO:0000313" key="4">
    <source>
        <dbReference type="EMBL" id="TCO81735.1"/>
    </source>
</evidence>
<dbReference type="GO" id="GO:0016829">
    <property type="term" value="F:lyase activity"/>
    <property type="evidence" value="ECO:0007669"/>
    <property type="project" value="UniProtKB-KW"/>
</dbReference>
<keyword evidence="5" id="KW-1185">Reference proteome</keyword>
<dbReference type="AlphaFoldDB" id="A0A4R2LBQ5"/>
<evidence type="ECO:0000259" key="3">
    <source>
        <dbReference type="Pfam" id="PF04412"/>
    </source>
</evidence>
<evidence type="ECO:0000313" key="5">
    <source>
        <dbReference type="Proteomes" id="UP000295765"/>
    </source>
</evidence>
<dbReference type="EMBL" id="SLWY01000007">
    <property type="protein sequence ID" value="TCO81735.1"/>
    <property type="molecule type" value="Genomic_DNA"/>
</dbReference>
<keyword evidence="1" id="KW-0408">Iron</keyword>
<organism evidence="4 5">
    <name type="scientific">Plasticicumulans lactativorans</name>
    <dbReference type="NCBI Taxonomy" id="1133106"/>
    <lineage>
        <taxon>Bacteria</taxon>
        <taxon>Pseudomonadati</taxon>
        <taxon>Pseudomonadota</taxon>
        <taxon>Gammaproteobacteria</taxon>
        <taxon>Candidatus Competibacteraceae</taxon>
        <taxon>Plasticicumulans</taxon>
    </lineage>
</organism>
<proteinExistence type="predicted"/>
<dbReference type="PANTHER" id="PTHR36577:SF3">
    <property type="entry name" value="DUF521 DOMAIN PROTEIN (AFU_ORTHOLOGUE AFUA_6G00490)"/>
    <property type="match status" value="1"/>
</dbReference>
<evidence type="ECO:0000256" key="1">
    <source>
        <dbReference type="ARBA" id="ARBA00023004"/>
    </source>
</evidence>